<reference evidence="2 3" key="1">
    <citation type="submission" date="2024-06" db="EMBL/GenBank/DDBJ databases">
        <title>The Natural Products Discovery Center: Release of the First 8490 Sequenced Strains for Exploring Actinobacteria Biosynthetic Diversity.</title>
        <authorList>
            <person name="Kalkreuter E."/>
            <person name="Kautsar S.A."/>
            <person name="Yang D."/>
            <person name="Bader C.D."/>
            <person name="Teijaro C.N."/>
            <person name="Fluegel L."/>
            <person name="Davis C.M."/>
            <person name="Simpson J.R."/>
            <person name="Lauterbach L."/>
            <person name="Steele A.D."/>
            <person name="Gui C."/>
            <person name="Meng S."/>
            <person name="Li G."/>
            <person name="Viehrig K."/>
            <person name="Ye F."/>
            <person name="Su P."/>
            <person name="Kiefer A.F."/>
            <person name="Nichols A."/>
            <person name="Cepeda A.J."/>
            <person name="Yan W."/>
            <person name="Fan B."/>
            <person name="Jiang Y."/>
            <person name="Adhikari A."/>
            <person name="Zheng C.-J."/>
            <person name="Schuster L."/>
            <person name="Cowan T.M."/>
            <person name="Smanski M.J."/>
            <person name="Chevrette M.G."/>
            <person name="De Carvalho L.P.S."/>
            <person name="Shen B."/>
        </authorList>
    </citation>
    <scope>NUCLEOTIDE SEQUENCE [LARGE SCALE GENOMIC DNA]</scope>
    <source>
        <strain evidence="2 3">NPDC049344</strain>
    </source>
</reference>
<keyword evidence="1" id="KW-1133">Transmembrane helix</keyword>
<dbReference type="RefSeq" id="WP_364590301.1">
    <property type="nucleotide sequence ID" value="NZ_JBFAQK010000008.1"/>
</dbReference>
<comment type="caution">
    <text evidence="2">The sequence shown here is derived from an EMBL/GenBank/DDBJ whole genome shotgun (WGS) entry which is preliminary data.</text>
</comment>
<organism evidence="2 3">
    <name type="scientific">Streptomyces kurssanovii</name>
    <dbReference type="NCBI Taxonomy" id="67312"/>
    <lineage>
        <taxon>Bacteria</taxon>
        <taxon>Bacillati</taxon>
        <taxon>Actinomycetota</taxon>
        <taxon>Actinomycetes</taxon>
        <taxon>Kitasatosporales</taxon>
        <taxon>Streptomycetaceae</taxon>
        <taxon>Streptomyces</taxon>
    </lineage>
</organism>
<feature type="transmembrane region" description="Helical" evidence="1">
    <location>
        <begin position="295"/>
        <end position="316"/>
    </location>
</feature>
<dbReference type="Proteomes" id="UP001552521">
    <property type="component" value="Unassembled WGS sequence"/>
</dbReference>
<gene>
    <name evidence="2" type="ORF">AB0K36_08775</name>
</gene>
<feature type="transmembrane region" description="Helical" evidence="1">
    <location>
        <begin position="20"/>
        <end position="41"/>
    </location>
</feature>
<feature type="transmembrane region" description="Helical" evidence="1">
    <location>
        <begin position="201"/>
        <end position="221"/>
    </location>
</feature>
<proteinExistence type="predicted"/>
<evidence type="ECO:0000313" key="2">
    <source>
        <dbReference type="EMBL" id="MEV4680854.1"/>
    </source>
</evidence>
<name>A0ABV3HQK7_9ACTN</name>
<keyword evidence="1" id="KW-0472">Membrane</keyword>
<dbReference type="EMBL" id="JBFAQK010000008">
    <property type="protein sequence ID" value="MEV4680854.1"/>
    <property type="molecule type" value="Genomic_DNA"/>
</dbReference>
<protein>
    <submittedName>
        <fullName evidence="2">ABC transporter permease</fullName>
    </submittedName>
</protein>
<feature type="transmembrane region" description="Helical" evidence="1">
    <location>
        <begin position="128"/>
        <end position="149"/>
    </location>
</feature>
<feature type="transmembrane region" description="Helical" evidence="1">
    <location>
        <begin position="169"/>
        <end position="189"/>
    </location>
</feature>
<sequence>MSTPTARGTAWVTLRQHRTALWTALFLLIAASVVMTGVRWWEAAASDRAFCLDVTRSERCGTGPWGHSSAMEMLRLTGMHGSAALLLVPLLAAAFVAGPLIAREFQSGTWRLALTQSVTPVRWFTTKLAVAAVVVFCGTAALVLAYRVAWDPVAGTHDLGWPDRGVFEATGPVLVAYGLLAVAVGGLVGPLIRRTLPAMSAAGLVTGTVMLVLGSLRWQWIPVKTLTGPFPSDPLRLAPEAFLVESGFLTADGGRLPHDACWQRTHDLGDCPADLDITGRFADYHPYAHYWQTQLVETGIVLVLAAVAAYAAFRIFRHRHA</sequence>
<keyword evidence="1" id="KW-0812">Transmembrane</keyword>
<accession>A0ABV3HQK7</accession>
<evidence type="ECO:0000313" key="3">
    <source>
        <dbReference type="Proteomes" id="UP001552521"/>
    </source>
</evidence>
<evidence type="ECO:0000256" key="1">
    <source>
        <dbReference type="SAM" id="Phobius"/>
    </source>
</evidence>
<feature type="transmembrane region" description="Helical" evidence="1">
    <location>
        <begin position="83"/>
        <end position="102"/>
    </location>
</feature>
<keyword evidence="3" id="KW-1185">Reference proteome</keyword>